<sequence length="465" mass="51522">MSHQPRFRVRSSRFYNPGYERFKAKAPEVCATAQTGTSTGSSTTVSAPSAEDRMPPHAPKPRYISPYFPGKTSYERGLKVKFGPSGGNWLQRESEWMCINPAGSNPELLEARLSDLHSELYRAKRREGWDGRFCMPAPVPSPWANLAKSSRWSTALPGPTTGRDPVEPTHVHQHTPPLPTINPAPKHVKSYPSTSAVTGLKTVAAAASVEGTRSSLYSTTKHVKSQSSKSTGSGPKTVPAELETASSFEESTLNLLRGGPPPLPRARFTSKAPQIDPPECPHEQFLAECSQAFDEEMSWAAQDLRDGLLPPLVDKLRHPELSRFLSQDMDEIHARAEQPREPTPEPVYDLSPGNYGKGEPIPAKHRPRGAIKERLYHRRQGYDDSVIRQLGTEPASNDNLIWRIGARPIWEELMNMGCMSDPYSETIHEVPEKKEERGVIGSLVDATTMTLSWIMDSVCSVLGRR</sequence>
<accession>A0AAI9E8Y3</accession>
<feature type="region of interest" description="Disordered" evidence="1">
    <location>
        <begin position="209"/>
        <end position="240"/>
    </location>
</feature>
<feature type="compositionally biased region" description="Polar residues" evidence="1">
    <location>
        <begin position="211"/>
        <end position="234"/>
    </location>
</feature>
<feature type="region of interest" description="Disordered" evidence="1">
    <location>
        <begin position="155"/>
        <end position="193"/>
    </location>
</feature>
<comment type="caution">
    <text evidence="2">The sequence shown here is derived from an EMBL/GenBank/DDBJ whole genome shotgun (WGS) entry which is preliminary data.</text>
</comment>
<dbReference type="AlphaFoldDB" id="A0AAI9E8Y3"/>
<name>A0AAI9E8Y3_9PEZI</name>
<dbReference type="Proteomes" id="UP001296104">
    <property type="component" value="Unassembled WGS sequence"/>
</dbReference>
<evidence type="ECO:0000313" key="3">
    <source>
        <dbReference type="Proteomes" id="UP001296104"/>
    </source>
</evidence>
<feature type="region of interest" description="Disordered" evidence="1">
    <location>
        <begin position="29"/>
        <end position="62"/>
    </location>
</feature>
<gene>
    <name evidence="2" type="ORF">LECACI_7A002497</name>
</gene>
<keyword evidence="3" id="KW-1185">Reference proteome</keyword>
<organism evidence="2 3">
    <name type="scientific">Lecanosticta acicola</name>
    <dbReference type="NCBI Taxonomy" id="111012"/>
    <lineage>
        <taxon>Eukaryota</taxon>
        <taxon>Fungi</taxon>
        <taxon>Dikarya</taxon>
        <taxon>Ascomycota</taxon>
        <taxon>Pezizomycotina</taxon>
        <taxon>Dothideomycetes</taxon>
        <taxon>Dothideomycetidae</taxon>
        <taxon>Mycosphaerellales</taxon>
        <taxon>Mycosphaerellaceae</taxon>
        <taxon>Lecanosticta</taxon>
    </lineage>
</organism>
<protein>
    <submittedName>
        <fullName evidence="2">Uncharacterized protein</fullName>
    </submittedName>
</protein>
<evidence type="ECO:0000256" key="1">
    <source>
        <dbReference type="SAM" id="MobiDB-lite"/>
    </source>
</evidence>
<proteinExistence type="predicted"/>
<evidence type="ECO:0000313" key="2">
    <source>
        <dbReference type="EMBL" id="CAK3903271.1"/>
    </source>
</evidence>
<dbReference type="EMBL" id="CAVMBE010000011">
    <property type="protein sequence ID" value="CAK3903271.1"/>
    <property type="molecule type" value="Genomic_DNA"/>
</dbReference>
<feature type="compositionally biased region" description="Low complexity" evidence="1">
    <location>
        <begin position="31"/>
        <end position="49"/>
    </location>
</feature>
<reference evidence="2" key="1">
    <citation type="submission" date="2023-11" db="EMBL/GenBank/DDBJ databases">
        <authorList>
            <person name="Alioto T."/>
            <person name="Alioto T."/>
            <person name="Gomez Garrido J."/>
        </authorList>
    </citation>
    <scope>NUCLEOTIDE SEQUENCE</scope>
</reference>